<evidence type="ECO:0000313" key="2">
    <source>
        <dbReference type="Proteomes" id="UP000322940"/>
    </source>
</evidence>
<dbReference type="EMBL" id="VVXH01000011">
    <property type="protein sequence ID" value="KAA2377296.1"/>
    <property type="molecule type" value="Genomic_DNA"/>
</dbReference>
<proteinExistence type="predicted"/>
<dbReference type="RefSeq" id="WP_033395367.1">
    <property type="nucleotide sequence ID" value="NZ_AP025562.1"/>
</dbReference>
<dbReference type="InterPro" id="IPR014710">
    <property type="entry name" value="RmlC-like_jellyroll"/>
</dbReference>
<name>A0A5B3GV60_9BACT</name>
<dbReference type="SUPFAM" id="SSF51182">
    <property type="entry name" value="RmlC-like cupins"/>
    <property type="match status" value="1"/>
</dbReference>
<evidence type="ECO:0008006" key="3">
    <source>
        <dbReference type="Google" id="ProtNLM"/>
    </source>
</evidence>
<evidence type="ECO:0000313" key="1">
    <source>
        <dbReference type="EMBL" id="KAA2377296.1"/>
    </source>
</evidence>
<sequence>MKIIDCYAPREAGYHPFLIGPVWQTAVLNYAPAESLEQIDKLDVHHQTDELFVLLEGNAVLIAAALDDSGIAGYDLQDMQPGIAYNIRRNVWHKIAMSEGSRVLIVENADTHRGDFEFRGLSAQEREELCRRVRDCRNASKH</sequence>
<dbReference type="AlphaFoldDB" id="A0A5B3GV60"/>
<accession>A0A5B3GV60</accession>
<reference evidence="1 2" key="1">
    <citation type="journal article" date="2019" name="Nat. Med.">
        <title>A library of human gut bacterial isolates paired with longitudinal multiomics data enables mechanistic microbiome research.</title>
        <authorList>
            <person name="Poyet M."/>
            <person name="Groussin M."/>
            <person name="Gibbons S.M."/>
            <person name="Avila-Pacheco J."/>
            <person name="Jiang X."/>
            <person name="Kearney S.M."/>
            <person name="Perrotta A.R."/>
            <person name="Berdy B."/>
            <person name="Zhao S."/>
            <person name="Lieberman T.D."/>
            <person name="Swanson P.K."/>
            <person name="Smith M."/>
            <person name="Roesemann S."/>
            <person name="Alexander J.E."/>
            <person name="Rich S.A."/>
            <person name="Livny J."/>
            <person name="Vlamakis H."/>
            <person name="Clish C."/>
            <person name="Bullock K."/>
            <person name="Deik A."/>
            <person name="Scott J."/>
            <person name="Pierce K.A."/>
            <person name="Xavier R.J."/>
            <person name="Alm E.J."/>
        </authorList>
    </citation>
    <scope>NUCLEOTIDE SEQUENCE [LARGE SCALE GENOMIC DNA]</scope>
    <source>
        <strain evidence="1 2">BIOML-A266</strain>
    </source>
</reference>
<dbReference type="Gene3D" id="2.60.120.10">
    <property type="entry name" value="Jelly Rolls"/>
    <property type="match status" value="1"/>
</dbReference>
<dbReference type="InterPro" id="IPR011051">
    <property type="entry name" value="RmlC_Cupin_sf"/>
</dbReference>
<dbReference type="Proteomes" id="UP000322940">
    <property type="component" value="Unassembled WGS sequence"/>
</dbReference>
<organism evidence="1 2">
    <name type="scientific">Alistipes onderdonkii</name>
    <dbReference type="NCBI Taxonomy" id="328813"/>
    <lineage>
        <taxon>Bacteria</taxon>
        <taxon>Pseudomonadati</taxon>
        <taxon>Bacteroidota</taxon>
        <taxon>Bacteroidia</taxon>
        <taxon>Bacteroidales</taxon>
        <taxon>Rikenellaceae</taxon>
        <taxon>Alistipes</taxon>
    </lineage>
</organism>
<gene>
    <name evidence="1" type="ORF">F2Y10_11585</name>
</gene>
<protein>
    <recommendedName>
        <fullName evidence="3">Cupin</fullName>
    </recommendedName>
</protein>
<comment type="caution">
    <text evidence="1">The sequence shown here is derived from an EMBL/GenBank/DDBJ whole genome shotgun (WGS) entry which is preliminary data.</text>
</comment>